<proteinExistence type="predicted"/>
<feature type="compositionally biased region" description="Polar residues" evidence="1">
    <location>
        <begin position="982"/>
        <end position="999"/>
    </location>
</feature>
<keyword evidence="2" id="KW-1185">Reference proteome</keyword>
<feature type="region of interest" description="Disordered" evidence="1">
    <location>
        <begin position="346"/>
        <end position="369"/>
    </location>
</feature>
<reference evidence="3" key="1">
    <citation type="submission" date="2025-08" db="UniProtKB">
        <authorList>
            <consortium name="RefSeq"/>
        </authorList>
    </citation>
    <scope>IDENTIFICATION</scope>
    <source>
        <tissue evidence="3">Gonads</tissue>
    </source>
</reference>
<organism evidence="2 3">
    <name type="scientific">Lingula anatina</name>
    <name type="common">Brachiopod</name>
    <name type="synonym">Lingula unguis</name>
    <dbReference type="NCBI Taxonomy" id="7574"/>
    <lineage>
        <taxon>Eukaryota</taxon>
        <taxon>Metazoa</taxon>
        <taxon>Spiralia</taxon>
        <taxon>Lophotrochozoa</taxon>
        <taxon>Brachiopoda</taxon>
        <taxon>Linguliformea</taxon>
        <taxon>Lingulata</taxon>
        <taxon>Lingulida</taxon>
        <taxon>Linguloidea</taxon>
        <taxon>Lingulidae</taxon>
        <taxon>Lingula</taxon>
    </lineage>
</organism>
<feature type="region of interest" description="Disordered" evidence="1">
    <location>
        <begin position="242"/>
        <end position="310"/>
    </location>
</feature>
<gene>
    <name evidence="3" type="primary">LOC106168824</name>
</gene>
<protein>
    <submittedName>
        <fullName evidence="3">Uncharacterized protein LOC106168824 isoform X1</fullName>
    </submittedName>
</protein>
<feature type="compositionally biased region" description="Polar residues" evidence="1">
    <location>
        <begin position="836"/>
        <end position="854"/>
    </location>
</feature>
<sequence>MSYIHKIVWFSRQARMKIQPICYYQKKLFCLTHDDKQYLFLAQFKNKILGHIKNDDFYKVKVDFFCITSKRMKKESIDYLNEWFSTHHIGVVLHSETCALIEMSDADKLVEYFENVWRRQNTKVNSKHKKICLSKTNKNTLLSCCGSPLGSYSRHDSAKEIGSSLSTKCEGGWINASAEEKRNMGEHNSEQVVDQDQSSTDKNVQIESKDYSQNQIDFLLKGQNDSFYSLFPVSRFSHEKLKQKRLSEKCGNSPRHMPPRKRRKSFPTSVHSKHTSEIVNDKLVLKRQLRDKEDTSVTPSPSPASKDVSSVLEDDFPTRCKIRKLLVHEDITHLRKVKSVLQNAPVPNSLDETLPYPVNKGSTGGQEESEGLSHDVQIDQESFSKNIEGECTTGLHKPMSCCQVSDHGQPTVAEDQTDLVKTSEAVVADEVDSHLSWTLESSADENCEDGSLLVAVGTQTDNNITGIPKRICKAYLKPINNEIKSNIEGSIILRPKQEKLENSFLAYAPSNGKPLSIVSVDEPLPAMRSTPSFVACERQPLPNLDNVSGTFLPSKEPPQSPLVNPNNSYASGNMQSLKLVSSVTVSGQPHSVWATTSSFTPGNDHILSTWNPPSGHEKHLPLPASLRPPGQTHLVGSTTATLTPGNHITSALNPTNRQPGVQTTSLQGYWQHHPVWGFTSPLKGGNGQYTSWNPTDPNFVPVAQRPPVLRYLPASMPGAGYLPLPLPFSTMGHCLPVNRPATEPQLRGHCLSLYSRGTRLPLNMPNPNCVPFVPLPTFPGSIPFPLRSLVNVPRVSVEFNMTSLQLPPMPSVSCQSQGDRLVRSVNYHDANYTSWGNFQSTQKEGSSSDTNQNPEYAPKHCENMGIQNLIGVSGNAASESFTHIRENFCSNTSEEHVHFRDREFETENLQEQQTALSHNDNVTSSSDLQIENTRENKDASGKPRSSNTTVSALESMPGICECENETLKIKSEEKTLSDEGSQHQGDISAGTSPLNISSISSANTETGIYVKTDSTTSNQGDSCGEHTSTCTTETLVRLLSSERLHAENPKVNNPTESPAVDETNVPETTCRTNINTLFTENPRTEIDQNGTDVNHNGTEVSKNSDKTVHCNGGKKNRMEMKYNHLCAIAENKEKDDDDGGDESALALLFKSQKLFKRAMKKMTERCTFVEGKIKRLQAEVCTTRVETEELERELATLQRF</sequence>
<name>A0A1S3IZ42_LINAN</name>
<evidence type="ECO:0000313" key="3">
    <source>
        <dbReference type="RefSeq" id="XP_013403475.1"/>
    </source>
</evidence>
<feature type="region of interest" description="Disordered" evidence="1">
    <location>
        <begin position="1084"/>
        <end position="1107"/>
    </location>
</feature>
<feature type="compositionally biased region" description="Polar residues" evidence="1">
    <location>
        <begin position="1084"/>
        <end position="1101"/>
    </location>
</feature>
<feature type="region of interest" description="Disordered" evidence="1">
    <location>
        <begin position="972"/>
        <end position="999"/>
    </location>
</feature>
<feature type="compositionally biased region" description="Polar residues" evidence="1">
    <location>
        <begin position="190"/>
        <end position="203"/>
    </location>
</feature>
<feature type="region of interest" description="Disordered" evidence="1">
    <location>
        <begin position="907"/>
        <end position="953"/>
    </location>
</feature>
<dbReference type="RefSeq" id="XP_013403475.1">
    <property type="nucleotide sequence ID" value="XM_013548021.2"/>
</dbReference>
<feature type="compositionally biased region" description="Polar residues" evidence="1">
    <location>
        <begin position="943"/>
        <end position="952"/>
    </location>
</feature>
<feature type="compositionally biased region" description="Basic and acidic residues" evidence="1">
    <location>
        <begin position="274"/>
        <end position="295"/>
    </location>
</feature>
<feature type="compositionally biased region" description="Basic and acidic residues" evidence="1">
    <location>
        <begin position="972"/>
        <end position="981"/>
    </location>
</feature>
<dbReference type="InParanoid" id="A0A1S3IZ42"/>
<feature type="compositionally biased region" description="Basic and acidic residues" evidence="1">
    <location>
        <begin position="932"/>
        <end position="941"/>
    </location>
</feature>
<evidence type="ECO:0000256" key="1">
    <source>
        <dbReference type="SAM" id="MobiDB-lite"/>
    </source>
</evidence>
<dbReference type="GeneID" id="106168824"/>
<dbReference type="KEGG" id="lak:106168824"/>
<dbReference type="Proteomes" id="UP000085678">
    <property type="component" value="Unplaced"/>
</dbReference>
<evidence type="ECO:0000313" key="2">
    <source>
        <dbReference type="Proteomes" id="UP000085678"/>
    </source>
</evidence>
<feature type="region of interest" description="Disordered" evidence="1">
    <location>
        <begin position="836"/>
        <end position="859"/>
    </location>
</feature>
<feature type="region of interest" description="Disordered" evidence="1">
    <location>
        <begin position="182"/>
        <end position="203"/>
    </location>
</feature>
<accession>A0A1S3IZ42</accession>
<feature type="compositionally biased region" description="Polar residues" evidence="1">
    <location>
        <begin position="907"/>
        <end position="931"/>
    </location>
</feature>
<dbReference type="AlphaFoldDB" id="A0A1S3IZ42"/>